<dbReference type="Proteomes" id="UP000596079">
    <property type="component" value="Chromosome"/>
</dbReference>
<accession>A0A7T7WJF1</accession>
<feature type="signal peptide" evidence="1">
    <location>
        <begin position="1"/>
        <end position="20"/>
    </location>
</feature>
<reference evidence="2 3" key="1">
    <citation type="submission" date="2020-08" db="EMBL/GenBank/DDBJ databases">
        <title>Emergence of ISAba1-mediated novel tet(X) in Acinetobacter variabilis from a chicken farm.</title>
        <authorList>
            <person name="Peng K."/>
            <person name="Li R."/>
        </authorList>
    </citation>
    <scope>NUCLEOTIDE SEQUENCE [LARGE SCALE GENOMIC DNA]</scope>
    <source>
        <strain evidence="2 3">XM9F202-2</strain>
    </source>
</reference>
<dbReference type="Pfam" id="PF19582">
    <property type="entry name" value="AdeT1_2"/>
    <property type="match status" value="1"/>
</dbReference>
<evidence type="ECO:0000313" key="3">
    <source>
        <dbReference type="Proteomes" id="UP000596079"/>
    </source>
</evidence>
<dbReference type="EMBL" id="CP060811">
    <property type="protein sequence ID" value="QQN88132.1"/>
    <property type="molecule type" value="Genomic_DNA"/>
</dbReference>
<dbReference type="Gene3D" id="3.40.190.170">
    <property type="entry name" value="Bacterial extracellular solute-binding protein, family 7"/>
    <property type="match status" value="1"/>
</dbReference>
<dbReference type="InterPro" id="IPR038404">
    <property type="entry name" value="TRAP_DctP_sf"/>
</dbReference>
<sequence>MKKGFLILSALGLWASSAHAAPVNVCVFDLLGKSGESFKLLEEWALASKQWGATVQLIAYQDEAKVDQDAKAGKCDGFYMTSMRARAYNKFAGSIDAIGGVPNNDIAMKAVSYVLDKRNTKRMTTQIGKEKFEVAGIGQIGPAYIFVRDRNMNKLEHIKGKKFAVLHYDYAQTIMVNRVEAVPVNSEISNFIRKFNQGEVDIVAAPAYAFKPLEVTKGLGQKGGMINFPVVNVTADLIIRPDKFPEQFAANSRQWFVKQLPRSFAMVKRMEAEIPRKYILNLSREEQVSYQKILREGRMDLTKQGIYDAGMMTVLKRARCTVERTNFECSISGE</sequence>
<dbReference type="RefSeq" id="WP_166139089.1">
    <property type="nucleotide sequence ID" value="NZ_CP060811.1"/>
</dbReference>
<evidence type="ECO:0000256" key="1">
    <source>
        <dbReference type="SAM" id="SignalP"/>
    </source>
</evidence>
<dbReference type="InterPro" id="IPR045758">
    <property type="entry name" value="AdeT1/2"/>
</dbReference>
<organism evidence="2 3">
    <name type="scientific">Acinetobacter variabilis</name>
    <dbReference type="NCBI Taxonomy" id="70346"/>
    <lineage>
        <taxon>Bacteria</taxon>
        <taxon>Pseudomonadati</taxon>
        <taxon>Pseudomonadota</taxon>
        <taxon>Gammaproteobacteria</taxon>
        <taxon>Moraxellales</taxon>
        <taxon>Moraxellaceae</taxon>
        <taxon>Acinetobacter</taxon>
    </lineage>
</organism>
<dbReference type="AlphaFoldDB" id="A0A7T7WJF1"/>
<gene>
    <name evidence="2" type="ORF">IAQ69_00045</name>
</gene>
<name>A0A7T7WJF1_9GAMM</name>
<feature type="chain" id="PRO_5032869519" evidence="1">
    <location>
        <begin position="21"/>
        <end position="334"/>
    </location>
</feature>
<keyword evidence="1" id="KW-0732">Signal</keyword>
<protein>
    <submittedName>
        <fullName evidence="2">RND transporter</fullName>
    </submittedName>
</protein>
<evidence type="ECO:0000313" key="2">
    <source>
        <dbReference type="EMBL" id="QQN88132.1"/>
    </source>
</evidence>
<proteinExistence type="predicted"/>